<evidence type="ECO:0000313" key="17">
    <source>
        <dbReference type="Proteomes" id="UP000178264"/>
    </source>
</evidence>
<feature type="binding site" evidence="9 12">
    <location>
        <begin position="156"/>
        <end position="157"/>
    </location>
    <ligand>
        <name>substrate</name>
    </ligand>
</feature>
<dbReference type="InterPro" id="IPR036646">
    <property type="entry name" value="PGAM_B_sf"/>
</dbReference>
<feature type="binding site" evidence="9 13">
    <location>
        <position position="406"/>
    </location>
    <ligand>
        <name>Mn(2+)</name>
        <dbReference type="ChEBI" id="CHEBI:29035"/>
        <label>1</label>
    </ligand>
</feature>
<evidence type="ECO:0000256" key="4">
    <source>
        <dbReference type="ARBA" id="ARBA00008819"/>
    </source>
</evidence>
<keyword evidence="5 9" id="KW-0479">Metal-binding</keyword>
<feature type="binding site" evidence="9 12">
    <location>
        <position position="186"/>
    </location>
    <ligand>
        <name>substrate</name>
    </ligand>
</feature>
<dbReference type="SUPFAM" id="SSF64158">
    <property type="entry name" value="2,3-Bisphosphoglycerate-independent phosphoglycerate mutase, substrate-binding domain"/>
    <property type="match status" value="1"/>
</dbReference>
<sequence>MDKSYSPLVLVIMDGFGIAYPGPGNAVTLAKTPTWKHLWQDFPHTELAASGEAVGLLPHQEGNSEAGHLNIGAGRVVPQDLVIVTQAIRDGTFMKNPAFEEAAQHLKARRGRLHLVGLLSSDQSAHSNPEHIRALLRFFRSHQVGPVFLHLFTDGRDTPQFAGITFLKDLQLELEPHEKVATIMGRFWGMDRKKEWSRTEHAFSAIACGTGLASPDATTAVTSAYARGESDEFIQPTVIVERNRPIGVVEDNDAVVFFNARSDRARQLTKAFVQSAFNNANPGAFVRCRVYKNLKFIALTDFGPDLGNILTAYPSPDLRDTLPMVLKERRQLYIAETDKYAHLTYFFNGGYSSPVGGEHRILVRSPEVSSYDQSPEMSSDEITTVVEQNIINSVYDVIVINYANPDMVAHTGNLQASIKAVEAVDRCLKRLLKVVKKKKGVLVVTADHGNVEEVINESSGQPDTEHSVNPVPFVLCDFRVPAHAHLALREGGKLADVAPTILELFAIHQPEAMTGESLIVKNPKLKVQMSNEVQSQNIKV</sequence>
<dbReference type="CDD" id="cd16010">
    <property type="entry name" value="iPGM"/>
    <property type="match status" value="1"/>
</dbReference>
<dbReference type="Gene3D" id="3.40.1450.10">
    <property type="entry name" value="BPG-independent phosphoglycerate mutase, domain B"/>
    <property type="match status" value="1"/>
</dbReference>
<accession>A0A1F7VB27</accession>
<feature type="binding site" evidence="9 13">
    <location>
        <position position="447"/>
    </location>
    <ligand>
        <name>Mn(2+)</name>
        <dbReference type="ChEBI" id="CHEBI:29035"/>
        <label>2</label>
    </ligand>
</feature>
<keyword evidence="7 9" id="KW-0464">Manganese</keyword>
<evidence type="ECO:0000256" key="10">
    <source>
        <dbReference type="NCBIfam" id="TIGR01307"/>
    </source>
</evidence>
<gene>
    <name evidence="9" type="primary">gpmI</name>
    <name evidence="16" type="ORF">A3I42_04675</name>
</gene>
<comment type="subunit">
    <text evidence="9">Monomer.</text>
</comment>
<dbReference type="GO" id="GO:0006096">
    <property type="term" value="P:glycolytic process"/>
    <property type="evidence" value="ECO:0007669"/>
    <property type="project" value="UniProtKB-UniRule"/>
</dbReference>
<evidence type="ECO:0000256" key="1">
    <source>
        <dbReference type="ARBA" id="ARBA00000370"/>
    </source>
</evidence>
<feature type="binding site" evidence="9 12">
    <location>
        <position position="126"/>
    </location>
    <ligand>
        <name>substrate</name>
    </ligand>
</feature>
<feature type="binding site" evidence="9 13">
    <location>
        <position position="64"/>
    </location>
    <ligand>
        <name>Mn(2+)</name>
        <dbReference type="ChEBI" id="CHEBI:29035"/>
        <label>2</label>
    </ligand>
</feature>
<evidence type="ECO:0000259" key="15">
    <source>
        <dbReference type="Pfam" id="PF06415"/>
    </source>
</evidence>
<feature type="binding site" evidence="9 13">
    <location>
        <position position="466"/>
    </location>
    <ligand>
        <name>Mn(2+)</name>
        <dbReference type="ChEBI" id="CHEBI:29035"/>
        <label>1</label>
    </ligand>
</feature>
<dbReference type="NCBIfam" id="TIGR01307">
    <property type="entry name" value="pgm_bpd_ind"/>
    <property type="match status" value="1"/>
</dbReference>
<dbReference type="UniPathway" id="UPA00109">
    <property type="reaction ID" value="UER00186"/>
</dbReference>
<dbReference type="EMBL" id="MGER01000064">
    <property type="protein sequence ID" value="OGL87696.1"/>
    <property type="molecule type" value="Genomic_DNA"/>
</dbReference>
<feature type="binding site" evidence="9 13">
    <location>
        <position position="14"/>
    </location>
    <ligand>
        <name>Mn(2+)</name>
        <dbReference type="ChEBI" id="CHEBI:29035"/>
        <label>2</label>
    </ligand>
</feature>
<dbReference type="InterPro" id="IPR011258">
    <property type="entry name" value="BPG-indep_PGM_N"/>
</dbReference>
<dbReference type="Gene3D" id="3.40.720.10">
    <property type="entry name" value="Alkaline Phosphatase, subunit A"/>
    <property type="match status" value="1"/>
</dbReference>
<feature type="binding site" evidence="9 12">
    <location>
        <position position="339"/>
    </location>
    <ligand>
        <name>substrate</name>
    </ligand>
</feature>
<dbReference type="PANTHER" id="PTHR31637:SF0">
    <property type="entry name" value="2,3-BISPHOSPHOGLYCERATE-INDEPENDENT PHOSPHOGLYCERATE MUTASE"/>
    <property type="match status" value="1"/>
</dbReference>
<comment type="function">
    <text evidence="2 9">Catalyzes the interconversion of 2-phosphoglycerate and 3-phosphoglycerate.</text>
</comment>
<comment type="catalytic activity">
    <reaction evidence="1 9">
        <text>(2R)-2-phosphoglycerate = (2R)-3-phosphoglycerate</text>
        <dbReference type="Rhea" id="RHEA:15901"/>
        <dbReference type="ChEBI" id="CHEBI:58272"/>
        <dbReference type="ChEBI" id="CHEBI:58289"/>
        <dbReference type="EC" id="5.4.2.12"/>
    </reaction>
</comment>
<feature type="binding site" evidence="9 12">
    <location>
        <position position="192"/>
    </location>
    <ligand>
        <name>substrate</name>
    </ligand>
</feature>
<dbReference type="GO" id="GO:0004619">
    <property type="term" value="F:phosphoglycerate mutase activity"/>
    <property type="evidence" value="ECO:0007669"/>
    <property type="project" value="UniProtKB-UniRule"/>
</dbReference>
<evidence type="ECO:0000256" key="8">
    <source>
        <dbReference type="ARBA" id="ARBA00023235"/>
    </source>
</evidence>
<dbReference type="InterPro" id="IPR005995">
    <property type="entry name" value="Pgm_bpd_ind"/>
</dbReference>
<comment type="caution">
    <text evidence="16">The sequence shown here is derived from an EMBL/GenBank/DDBJ whole genome shotgun (WGS) entry which is preliminary data.</text>
</comment>
<comment type="similarity">
    <text evidence="4 9">Belongs to the BPG-independent phosphoglycerate mutase family.</text>
</comment>
<evidence type="ECO:0000313" key="16">
    <source>
        <dbReference type="EMBL" id="OGL87696.1"/>
    </source>
</evidence>
<dbReference type="GO" id="GO:0006007">
    <property type="term" value="P:glucose catabolic process"/>
    <property type="evidence" value="ECO:0007669"/>
    <property type="project" value="InterPro"/>
</dbReference>
<dbReference type="Pfam" id="PF06415">
    <property type="entry name" value="iPGM_N"/>
    <property type="match status" value="1"/>
</dbReference>
<evidence type="ECO:0000259" key="14">
    <source>
        <dbReference type="Pfam" id="PF01676"/>
    </source>
</evidence>
<dbReference type="PANTHER" id="PTHR31637">
    <property type="entry name" value="2,3-BISPHOSPHOGLYCERATE-INDEPENDENT PHOSPHOGLYCERATE MUTASE"/>
    <property type="match status" value="1"/>
</dbReference>
<evidence type="ECO:0000256" key="6">
    <source>
        <dbReference type="ARBA" id="ARBA00023152"/>
    </source>
</evidence>
<evidence type="ECO:0000256" key="2">
    <source>
        <dbReference type="ARBA" id="ARBA00002315"/>
    </source>
</evidence>
<dbReference type="AlphaFoldDB" id="A0A1F7VB27"/>
<feature type="domain" description="Metalloenzyme" evidence="14">
    <location>
        <begin position="7"/>
        <end position="507"/>
    </location>
</feature>
<feature type="domain" description="BPG-independent PGAM N-terminal" evidence="15">
    <location>
        <begin position="84"/>
        <end position="302"/>
    </location>
</feature>
<dbReference type="FunFam" id="3.40.1450.10:FF:000002">
    <property type="entry name" value="2,3-bisphosphoglycerate-independent phosphoglycerate mutase"/>
    <property type="match status" value="1"/>
</dbReference>
<reference evidence="16 17" key="1">
    <citation type="journal article" date="2016" name="Nat. Commun.">
        <title>Thousands of microbial genomes shed light on interconnected biogeochemical processes in an aquifer system.</title>
        <authorList>
            <person name="Anantharaman K."/>
            <person name="Brown C.T."/>
            <person name="Hug L.A."/>
            <person name="Sharon I."/>
            <person name="Castelle C.J."/>
            <person name="Probst A.J."/>
            <person name="Thomas B.C."/>
            <person name="Singh A."/>
            <person name="Wilkins M.J."/>
            <person name="Karaoz U."/>
            <person name="Brodie E.L."/>
            <person name="Williams K.H."/>
            <person name="Hubbard S.S."/>
            <person name="Banfield J.F."/>
        </authorList>
    </citation>
    <scope>NUCLEOTIDE SEQUENCE [LARGE SCALE GENOMIC DNA]</scope>
</reference>
<evidence type="ECO:0000256" key="11">
    <source>
        <dbReference type="PIRSR" id="PIRSR001492-1"/>
    </source>
</evidence>
<dbReference type="SUPFAM" id="SSF53649">
    <property type="entry name" value="Alkaline phosphatase-like"/>
    <property type="match status" value="1"/>
</dbReference>
<dbReference type="HAMAP" id="MF_01038">
    <property type="entry name" value="GpmI"/>
    <property type="match status" value="1"/>
</dbReference>
<dbReference type="PIRSF" id="PIRSF001492">
    <property type="entry name" value="IPGAM"/>
    <property type="match status" value="1"/>
</dbReference>
<evidence type="ECO:0000256" key="13">
    <source>
        <dbReference type="PIRSR" id="PIRSR001492-3"/>
    </source>
</evidence>
<organism evidence="16 17">
    <name type="scientific">Candidatus Uhrbacteria bacterium RIFCSPLOWO2_02_FULL_49_11</name>
    <dbReference type="NCBI Taxonomy" id="1802409"/>
    <lineage>
        <taxon>Bacteria</taxon>
        <taxon>Candidatus Uhriibacteriota</taxon>
    </lineage>
</organism>
<dbReference type="Proteomes" id="UP000178264">
    <property type="component" value="Unassembled WGS sequence"/>
</dbReference>
<dbReference type="InterPro" id="IPR006124">
    <property type="entry name" value="Metalloenzyme"/>
</dbReference>
<comment type="pathway">
    <text evidence="3 9">Carbohydrate degradation; glycolysis; pyruvate from D-glyceraldehyde 3-phosphate: step 3/5.</text>
</comment>
<evidence type="ECO:0000256" key="7">
    <source>
        <dbReference type="ARBA" id="ARBA00023211"/>
    </source>
</evidence>
<comment type="cofactor">
    <cofactor evidence="9">
        <name>Mn(2+)</name>
        <dbReference type="ChEBI" id="CHEBI:29035"/>
    </cofactor>
    <text evidence="9">Binds 2 manganese ions per subunit.</text>
</comment>
<dbReference type="GO" id="GO:0030145">
    <property type="term" value="F:manganese ion binding"/>
    <property type="evidence" value="ECO:0007669"/>
    <property type="project" value="UniProtKB-UniRule"/>
</dbReference>
<evidence type="ECO:0000256" key="9">
    <source>
        <dbReference type="HAMAP-Rule" id="MF_01038"/>
    </source>
</evidence>
<dbReference type="Pfam" id="PF01676">
    <property type="entry name" value="Metalloenzyme"/>
    <property type="match status" value="1"/>
</dbReference>
<feature type="active site" description="Phosphoserine intermediate" evidence="9 11">
    <location>
        <position position="64"/>
    </location>
</feature>
<keyword evidence="8 9" id="KW-0413">Isomerase</keyword>
<name>A0A1F7VB27_9BACT</name>
<evidence type="ECO:0000256" key="12">
    <source>
        <dbReference type="PIRSR" id="PIRSR001492-2"/>
    </source>
</evidence>
<dbReference type="EC" id="5.4.2.12" evidence="9 10"/>
<evidence type="ECO:0000256" key="5">
    <source>
        <dbReference type="ARBA" id="ARBA00022723"/>
    </source>
</evidence>
<feature type="binding site" evidence="9 13">
    <location>
        <position position="448"/>
    </location>
    <ligand>
        <name>Mn(2+)</name>
        <dbReference type="ChEBI" id="CHEBI:29035"/>
        <label>2</label>
    </ligand>
</feature>
<proteinExistence type="inferred from homology"/>
<evidence type="ECO:0000256" key="3">
    <source>
        <dbReference type="ARBA" id="ARBA00004798"/>
    </source>
</evidence>
<feature type="binding site" evidence="9 13">
    <location>
        <position position="410"/>
    </location>
    <ligand>
        <name>Mn(2+)</name>
        <dbReference type="ChEBI" id="CHEBI:29035"/>
        <label>1</label>
    </ligand>
</feature>
<keyword evidence="6 9" id="KW-0324">Glycolysis</keyword>
<dbReference type="GO" id="GO:0005737">
    <property type="term" value="C:cytoplasm"/>
    <property type="evidence" value="ECO:0007669"/>
    <property type="project" value="InterPro"/>
</dbReference>
<protein>
    <recommendedName>
        <fullName evidence="9 10">2,3-bisphosphoglycerate-independent phosphoglycerate mutase</fullName>
        <shortName evidence="9">BPG-independent PGAM</shortName>
        <shortName evidence="9">Phosphoglyceromutase</shortName>
        <shortName evidence="9">iPGM</shortName>
        <ecNumber evidence="9 10">5.4.2.12</ecNumber>
    </recommendedName>
</protein>
<feature type="binding site" evidence="9 12">
    <location>
        <begin position="261"/>
        <end position="264"/>
    </location>
    <ligand>
        <name>substrate</name>
    </ligand>
</feature>
<dbReference type="InterPro" id="IPR017850">
    <property type="entry name" value="Alkaline_phosphatase_core_sf"/>
</dbReference>